<keyword evidence="1" id="KW-1133">Transmembrane helix</keyword>
<dbReference type="AlphaFoldDB" id="A0A8H5LD33"/>
<protein>
    <recommendedName>
        <fullName evidence="4">Monooxygenase</fullName>
    </recommendedName>
</protein>
<gene>
    <name evidence="2" type="ORF">FPCIR_6297</name>
</gene>
<feature type="transmembrane region" description="Helical" evidence="1">
    <location>
        <begin position="49"/>
        <end position="71"/>
    </location>
</feature>
<dbReference type="InterPro" id="IPR025444">
    <property type="entry name" value="Monooxy_af470"/>
</dbReference>
<organism evidence="2 3">
    <name type="scientific">Fusarium pseudocircinatum</name>
    <dbReference type="NCBI Taxonomy" id="56676"/>
    <lineage>
        <taxon>Eukaryota</taxon>
        <taxon>Fungi</taxon>
        <taxon>Dikarya</taxon>
        <taxon>Ascomycota</taxon>
        <taxon>Pezizomycotina</taxon>
        <taxon>Sordariomycetes</taxon>
        <taxon>Hypocreomycetidae</taxon>
        <taxon>Hypocreales</taxon>
        <taxon>Nectriaceae</taxon>
        <taxon>Fusarium</taxon>
        <taxon>Fusarium fujikuroi species complex</taxon>
    </lineage>
</organism>
<dbReference type="Pfam" id="PF13826">
    <property type="entry name" value="Monooxy_af470-like"/>
    <property type="match status" value="1"/>
</dbReference>
<dbReference type="Proteomes" id="UP000546213">
    <property type="component" value="Unassembled WGS sequence"/>
</dbReference>
<comment type="caution">
    <text evidence="2">The sequence shown here is derived from an EMBL/GenBank/DDBJ whole genome shotgun (WGS) entry which is preliminary data.</text>
</comment>
<accession>A0A8H5LD33</accession>
<dbReference type="OrthoDB" id="3202396at2759"/>
<keyword evidence="1" id="KW-0472">Membrane</keyword>
<sequence length="301" mass="34124">MTRSEFRSKLEPTSLPLTFASTAGMLVSYAPCFHTYSQLTHDKFMFKDCFIPQTTVVVGSFIQLALCAVLPLRWAVVPPLTVLFNSIVTTTIQLYSRKPNKYNKNVVPGRATAQLPFSTGFFGSTPGASPVVVFHLGIQTNHPLGLAAPGMEQISKYFMAMHKDLNSKRDEYGMLSSSTWRGDERSSNNTLLLIYYFRDLESLHRFAHDELHRKAWDYVNKSKLKHVGIFHETFNVPAREYENVYVNCHPVLMGHVTVKTAEGGEEEERWINSLVSADTALLKTQYARMSRDEHGTFKDTE</sequence>
<keyword evidence="1" id="KW-0812">Transmembrane</keyword>
<proteinExistence type="predicted"/>
<dbReference type="InterPro" id="IPR011008">
    <property type="entry name" value="Dimeric_a/b-barrel"/>
</dbReference>
<evidence type="ECO:0008006" key="4">
    <source>
        <dbReference type="Google" id="ProtNLM"/>
    </source>
</evidence>
<reference evidence="2 3" key="1">
    <citation type="submission" date="2020-05" db="EMBL/GenBank/DDBJ databases">
        <title>Identification and distribution of gene clusters putatively required for synthesis of sphingolipid metabolism inhibitors in phylogenetically diverse species of the filamentous fungus Fusarium.</title>
        <authorList>
            <person name="Kim H.-S."/>
            <person name="Busman M."/>
            <person name="Brown D.W."/>
            <person name="Divon H."/>
            <person name="Uhlig S."/>
            <person name="Proctor R.H."/>
        </authorList>
    </citation>
    <scope>NUCLEOTIDE SEQUENCE [LARGE SCALE GENOMIC DNA]</scope>
    <source>
        <strain evidence="2 3">NRRL 36939</strain>
    </source>
</reference>
<dbReference type="EMBL" id="JAAOAS010000139">
    <property type="protein sequence ID" value="KAF5590775.1"/>
    <property type="molecule type" value="Genomic_DNA"/>
</dbReference>
<dbReference type="SUPFAM" id="SSF54909">
    <property type="entry name" value="Dimeric alpha+beta barrel"/>
    <property type="match status" value="1"/>
</dbReference>
<evidence type="ECO:0000256" key="1">
    <source>
        <dbReference type="SAM" id="Phobius"/>
    </source>
</evidence>
<evidence type="ECO:0000313" key="3">
    <source>
        <dbReference type="Proteomes" id="UP000546213"/>
    </source>
</evidence>
<evidence type="ECO:0000313" key="2">
    <source>
        <dbReference type="EMBL" id="KAF5590775.1"/>
    </source>
</evidence>
<keyword evidence="3" id="KW-1185">Reference proteome</keyword>
<name>A0A8H5LD33_9HYPO</name>